<feature type="domain" description="MPN" evidence="4">
    <location>
        <begin position="62"/>
        <end position="201"/>
    </location>
</feature>
<feature type="region of interest" description="Disordered" evidence="2">
    <location>
        <begin position="414"/>
        <end position="446"/>
    </location>
</feature>
<dbReference type="PROSITE" id="PS50249">
    <property type="entry name" value="MPN"/>
    <property type="match status" value="1"/>
</dbReference>
<dbReference type="RefSeq" id="WP_413269601.1">
    <property type="nucleotide sequence ID" value="NZ_JBHFNQ010000052.1"/>
</dbReference>
<accession>A0ABV4X106</accession>
<dbReference type="PANTHER" id="PTHR10410">
    <property type="entry name" value="EUKARYOTIC TRANSLATION INITIATION FACTOR 3 -RELATED"/>
    <property type="match status" value="1"/>
</dbReference>
<keyword evidence="3" id="KW-0472">Membrane</keyword>
<dbReference type="SUPFAM" id="SSF102712">
    <property type="entry name" value="JAB1/MPN domain"/>
    <property type="match status" value="1"/>
</dbReference>
<keyword evidence="6" id="KW-1185">Reference proteome</keyword>
<evidence type="ECO:0000313" key="6">
    <source>
        <dbReference type="Proteomes" id="UP001576774"/>
    </source>
</evidence>
<dbReference type="Pfam" id="PF01398">
    <property type="entry name" value="JAB"/>
    <property type="match status" value="1"/>
</dbReference>
<proteinExistence type="predicted"/>
<dbReference type="InterPro" id="IPR050242">
    <property type="entry name" value="JAMM_MPN+_peptidase_M67A"/>
</dbReference>
<feature type="compositionally biased region" description="Low complexity" evidence="2">
    <location>
        <begin position="414"/>
        <end position="424"/>
    </location>
</feature>
<name>A0ABV4X106_9CYAN</name>
<keyword evidence="1" id="KW-0378">Hydrolase</keyword>
<keyword evidence="3" id="KW-1133">Transmembrane helix</keyword>
<keyword evidence="1" id="KW-0482">Metalloprotease</keyword>
<evidence type="ECO:0000256" key="2">
    <source>
        <dbReference type="SAM" id="MobiDB-lite"/>
    </source>
</evidence>
<feature type="compositionally biased region" description="Basic and acidic residues" evidence="2">
    <location>
        <begin position="234"/>
        <end position="247"/>
    </location>
</feature>
<keyword evidence="3" id="KW-0812">Transmembrane</keyword>
<organism evidence="5 6">
    <name type="scientific">Floridaenema aerugineum BLCC-F46</name>
    <dbReference type="NCBI Taxonomy" id="3153654"/>
    <lineage>
        <taxon>Bacteria</taxon>
        <taxon>Bacillati</taxon>
        <taxon>Cyanobacteriota</taxon>
        <taxon>Cyanophyceae</taxon>
        <taxon>Oscillatoriophycideae</taxon>
        <taxon>Aerosakkonematales</taxon>
        <taxon>Aerosakkonemataceae</taxon>
        <taxon>Floridanema</taxon>
        <taxon>Floridanema aerugineum</taxon>
    </lineage>
</organism>
<keyword evidence="1" id="KW-0645">Protease</keyword>
<dbReference type="EMBL" id="JBHFNQ010000052">
    <property type="protein sequence ID" value="MFB2876467.1"/>
    <property type="molecule type" value="Genomic_DNA"/>
</dbReference>
<feature type="region of interest" description="Disordered" evidence="2">
    <location>
        <begin position="225"/>
        <end position="249"/>
    </location>
</feature>
<protein>
    <submittedName>
        <fullName evidence="5">Mov34/MPN/PAD-1 family protein</fullName>
    </submittedName>
</protein>
<dbReference type="Gene3D" id="3.40.140.10">
    <property type="entry name" value="Cytidine Deaminase, domain 2"/>
    <property type="match status" value="1"/>
</dbReference>
<feature type="transmembrane region" description="Helical" evidence="3">
    <location>
        <begin position="256"/>
        <end position="276"/>
    </location>
</feature>
<feature type="compositionally biased region" description="Polar residues" evidence="2">
    <location>
        <begin position="425"/>
        <end position="441"/>
    </location>
</feature>
<evidence type="ECO:0000256" key="3">
    <source>
        <dbReference type="SAM" id="Phobius"/>
    </source>
</evidence>
<dbReference type="Proteomes" id="UP001576774">
    <property type="component" value="Unassembled WGS sequence"/>
</dbReference>
<gene>
    <name evidence="5" type="ORF">ACE1CC_06205</name>
</gene>
<dbReference type="InterPro" id="IPR000555">
    <property type="entry name" value="JAMM/MPN+_dom"/>
</dbReference>
<reference evidence="5 6" key="1">
    <citation type="submission" date="2024-09" db="EMBL/GenBank/DDBJ databases">
        <title>Floridaenema gen nov. (Aerosakkonemataceae, Aerosakkonematales ord. nov., Cyanobacteria) from benthic tropical and subtropical fresh waters, with the description of four new species.</title>
        <authorList>
            <person name="Moretto J.A."/>
            <person name="Berthold D.E."/>
            <person name="Lefler F.W."/>
            <person name="Huang I.-S."/>
            <person name="Laughinghouse H. IV."/>
        </authorList>
    </citation>
    <scope>NUCLEOTIDE SEQUENCE [LARGE SCALE GENOMIC DNA]</scope>
    <source>
        <strain evidence="5 6">BLCC-F46</strain>
    </source>
</reference>
<comment type="caution">
    <text evidence="5">The sequence shown here is derived from an EMBL/GenBank/DDBJ whole genome shotgun (WGS) entry which is preliminary data.</text>
</comment>
<evidence type="ECO:0000259" key="4">
    <source>
        <dbReference type="PROSITE" id="PS50249"/>
    </source>
</evidence>
<sequence length="480" mass="54194">MGKGPDLPDFSGGNDFGKRVSPDSESQNKIVWVESQDVYKPILKSISDFTNERGISDQYTEVYIREDALEDLKTHLKSNLRVEQGGILFGNAYSDPHYGIYVEITAAVAAPKTIGTGASLEFTSDSWLSIMNYARSQHPQENIVGWYHSHPNLGVFMSGTDMNTQRAFFHHPWCLSIVCDPVRKQIGYFLGERAIAVCPSIFGQIGQSIEKFDWNASTNDFSLHSNENNIQSAKDNEQPNRVNEGRSRRQNRRSTVPFWLIIALIIILGLMGSILLNNLLNYRISKPVSPFDADMENIPLSVFKHLETRQFFLGYRLVKIGEKIGGGDEVTLLVIPKKIIENANDFQLVTDILTPKQPDQNNEKVEDVEVSQLRDLMKNPENLSGYNYTVTPNRESIDLRNVEGGVIVPMFSSHQASSVTSSTQGSTARRNRQQVSPSESSNNEEKLKRVVRSIVYIPRSIEYKDSNNETRTIEIKIRQD</sequence>
<feature type="region of interest" description="Disordered" evidence="2">
    <location>
        <begin position="1"/>
        <end position="23"/>
    </location>
</feature>
<evidence type="ECO:0000313" key="5">
    <source>
        <dbReference type="EMBL" id="MFB2876467.1"/>
    </source>
</evidence>
<evidence type="ECO:0000256" key="1">
    <source>
        <dbReference type="ARBA" id="ARBA00023049"/>
    </source>
</evidence>
<dbReference type="InterPro" id="IPR037518">
    <property type="entry name" value="MPN"/>
</dbReference>